<feature type="compositionally biased region" description="Polar residues" evidence="1">
    <location>
        <begin position="223"/>
        <end position="232"/>
    </location>
</feature>
<feature type="compositionally biased region" description="Low complexity" evidence="1">
    <location>
        <begin position="141"/>
        <end position="162"/>
    </location>
</feature>
<proteinExistence type="predicted"/>
<feature type="chain" id="PRO_5043489477" description="Extracellular membrane protein CFEM domain-containing protein" evidence="3">
    <location>
        <begin position="23"/>
        <end position="749"/>
    </location>
</feature>
<feature type="compositionally biased region" description="Polar residues" evidence="1">
    <location>
        <begin position="582"/>
        <end position="594"/>
    </location>
</feature>
<feature type="region of interest" description="Disordered" evidence="1">
    <location>
        <begin position="540"/>
        <end position="749"/>
    </location>
</feature>
<feature type="region of interest" description="Disordered" evidence="1">
    <location>
        <begin position="430"/>
        <end position="449"/>
    </location>
</feature>
<keyword evidence="3" id="KW-0732">Signal</keyword>
<gene>
    <name evidence="4" type="ORF">Daesc_007842</name>
</gene>
<evidence type="ECO:0000256" key="2">
    <source>
        <dbReference type="SAM" id="Phobius"/>
    </source>
</evidence>
<reference evidence="4 5" key="1">
    <citation type="journal article" date="2024" name="Front Chem Biol">
        <title>Unveiling the potential of Daldinia eschscholtzii MFLUCC 19-0629 through bioactivity and bioinformatics studies for enhanced sustainable agriculture production.</title>
        <authorList>
            <person name="Brooks S."/>
            <person name="Weaver J.A."/>
            <person name="Klomchit A."/>
            <person name="Alharthi S.A."/>
            <person name="Onlamun T."/>
            <person name="Nurani R."/>
            <person name="Vong T.K."/>
            <person name="Alberti F."/>
            <person name="Greco C."/>
        </authorList>
    </citation>
    <scope>NUCLEOTIDE SEQUENCE [LARGE SCALE GENOMIC DNA]</scope>
    <source>
        <strain evidence="4">MFLUCC 19-0629</strain>
    </source>
</reference>
<evidence type="ECO:0008006" key="6">
    <source>
        <dbReference type="Google" id="ProtNLM"/>
    </source>
</evidence>
<feature type="region of interest" description="Disordered" evidence="1">
    <location>
        <begin position="198"/>
        <end position="350"/>
    </location>
</feature>
<dbReference type="EMBL" id="JBANMG010000007">
    <property type="protein sequence ID" value="KAK6951310.1"/>
    <property type="molecule type" value="Genomic_DNA"/>
</dbReference>
<evidence type="ECO:0000313" key="4">
    <source>
        <dbReference type="EMBL" id="KAK6951310.1"/>
    </source>
</evidence>
<feature type="compositionally biased region" description="Low complexity" evidence="1">
    <location>
        <begin position="611"/>
        <end position="620"/>
    </location>
</feature>
<feature type="compositionally biased region" description="Polar residues" evidence="1">
    <location>
        <begin position="678"/>
        <end position="691"/>
    </location>
</feature>
<feature type="compositionally biased region" description="Basic and acidic residues" evidence="1">
    <location>
        <begin position="595"/>
        <end position="606"/>
    </location>
</feature>
<accession>A0AAX6MF82</accession>
<keyword evidence="2" id="KW-0812">Transmembrane</keyword>
<comment type="caution">
    <text evidence="4">The sequence shown here is derived from an EMBL/GenBank/DDBJ whole genome shotgun (WGS) entry which is preliminary data.</text>
</comment>
<feature type="region of interest" description="Disordered" evidence="1">
    <location>
        <begin position="496"/>
        <end position="516"/>
    </location>
</feature>
<name>A0AAX6MF82_9PEZI</name>
<dbReference type="Proteomes" id="UP001369815">
    <property type="component" value="Unassembled WGS sequence"/>
</dbReference>
<feature type="transmembrane region" description="Helical" evidence="2">
    <location>
        <begin position="167"/>
        <end position="189"/>
    </location>
</feature>
<feature type="compositionally biased region" description="Polar residues" evidence="1">
    <location>
        <begin position="653"/>
        <end position="667"/>
    </location>
</feature>
<feature type="region of interest" description="Disordered" evidence="1">
    <location>
        <begin position="138"/>
        <end position="162"/>
    </location>
</feature>
<sequence length="749" mass="79819">MAFESLARRLLIWIALSTSVAAGAKLGDDIAALVPTCAQPCLESFVVANYPSTDCTQNPTLECMCSEESHSGYTIGEGALQCISTEAQRGICSKKDIAGTTKRDAYLMCSNVANALPNTHAVLTATIANSPTGVPASIVIPSPTQTGSTAAATSSPSGSSNSLSGGAIAGIVIGVIIAIIIIIAAIIFVRRRSRQNYQGLESGSPDMRERGGAETPGLGNYMSAPSRSNTDLETPPQLPQHRTASPLFPASPMPPRTPPRLPSPSPFYSPAASQESFGLGISRSLTSTPASMSHVPLHRPTSKLLPAKPTMDLTAPPPRPPPPPKDLFKPSAALSRESSGRTQQTNKTSLLTNMTGVTPAYITDKFGNWVRNTKNRQSEQRGVAVVAELDTYTPMTMAPIERKEETESISAAVSAAYGMPDKPPPAFLSEKRVTRGHQRSSSIYSQDGEARRTRLMSAYGGGRIQRDRSDTVLSDDSFTTINSYSTASLDEDARELDGTHLSHPPTPKDITRTPTPELGQAQYVSVSGRPNRALLHIDPTNRASFSNSPPGQPSPTLKGDALLLKDGNSPYPRPLKPRRQDSAQTSKASLISETELTRPPRLDDNRPSVQSPLSRFSPRLPSDEAWFPDRLQTPPAQIPGGEPAPSPLILDRQTPSPMSSRSGSGDQPRQHIARAVSPLSQAQTHENNAGASSLLAKRLGTGKAVELALGPKNNKLSPPSPRGSLPATPTWQPKLTPTRHGEDLYLSVQ</sequence>
<feature type="compositionally biased region" description="Polar residues" evidence="1">
    <location>
        <begin position="336"/>
        <end position="350"/>
    </location>
</feature>
<feature type="compositionally biased region" description="Pro residues" evidence="1">
    <location>
        <begin position="315"/>
        <end position="325"/>
    </location>
</feature>
<protein>
    <recommendedName>
        <fullName evidence="6">Extracellular membrane protein CFEM domain-containing protein</fullName>
    </recommendedName>
</protein>
<evidence type="ECO:0000256" key="3">
    <source>
        <dbReference type="SAM" id="SignalP"/>
    </source>
</evidence>
<evidence type="ECO:0000256" key="1">
    <source>
        <dbReference type="SAM" id="MobiDB-lite"/>
    </source>
</evidence>
<organism evidence="4 5">
    <name type="scientific">Daldinia eschscholtzii</name>
    <dbReference type="NCBI Taxonomy" id="292717"/>
    <lineage>
        <taxon>Eukaryota</taxon>
        <taxon>Fungi</taxon>
        <taxon>Dikarya</taxon>
        <taxon>Ascomycota</taxon>
        <taxon>Pezizomycotina</taxon>
        <taxon>Sordariomycetes</taxon>
        <taxon>Xylariomycetidae</taxon>
        <taxon>Xylariales</taxon>
        <taxon>Hypoxylaceae</taxon>
        <taxon>Daldinia</taxon>
    </lineage>
</organism>
<feature type="signal peptide" evidence="3">
    <location>
        <begin position="1"/>
        <end position="22"/>
    </location>
</feature>
<keyword evidence="5" id="KW-1185">Reference proteome</keyword>
<keyword evidence="2" id="KW-1133">Transmembrane helix</keyword>
<keyword evidence="2" id="KW-0472">Membrane</keyword>
<dbReference type="AlphaFoldDB" id="A0AAX6MF82"/>
<evidence type="ECO:0000313" key="5">
    <source>
        <dbReference type="Proteomes" id="UP001369815"/>
    </source>
</evidence>
<feature type="compositionally biased region" description="Pro residues" evidence="1">
    <location>
        <begin position="249"/>
        <end position="267"/>
    </location>
</feature>